<comment type="caution">
    <text evidence="1">The sequence shown here is derived from an EMBL/GenBank/DDBJ whole genome shotgun (WGS) entry which is preliminary data.</text>
</comment>
<dbReference type="AlphaFoldDB" id="A0A098VMN7"/>
<reference evidence="1 2" key="1">
    <citation type="submission" date="2014-04" db="EMBL/GenBank/DDBJ databases">
        <title>A new species of microsporidia sheds light on the evolution of extreme parasitism.</title>
        <authorList>
            <person name="Haag K.L."/>
            <person name="James T.Y."/>
            <person name="Larsson R."/>
            <person name="Schaer T.M."/>
            <person name="Refardt D."/>
            <person name="Pombert J.-F."/>
            <person name="Ebert D."/>
        </authorList>
    </citation>
    <scope>NUCLEOTIDE SEQUENCE [LARGE SCALE GENOMIC DNA]</scope>
    <source>
        <strain evidence="1 2">UGP3</strain>
        <tissue evidence="1">Spores</tissue>
    </source>
</reference>
<dbReference type="HOGENOM" id="CLU_1012235_0_0_1"/>
<sequence>MLQRSAVYLDVLVSALRARKLLHEAAMPLHSDEFVRRVSVDWKALVSKLETTIPLQSTTHLSVCRNGDQAITRNLGSIYIRRVIIPFLLFHSYIQRVRPSSASEPSGPHLHFKLIEFNGGQTIIPEHFERLQQPSYGSFYESAYPRSIPLCWVSLLHKNAALTISPLDDTPRAPTFPEKRPMLKDRFAYYYVRTTAEMSTKKRHMIKTGNRLRKYKAKKALRKERAKIRMVQLIRKSSNTARNILRMKLGEEKYSQLLASATSKSTCSSSANSTR</sequence>
<dbReference type="GeneID" id="25261012"/>
<dbReference type="Proteomes" id="UP000029725">
    <property type="component" value="Unassembled WGS sequence"/>
</dbReference>
<name>A0A098VMN7_9MICR</name>
<gene>
    <name evidence="1" type="ORF">DI09_8p130</name>
</gene>
<dbReference type="RefSeq" id="XP_013236501.1">
    <property type="nucleotide sequence ID" value="XM_013381047.1"/>
</dbReference>
<dbReference type="EMBL" id="JMKJ01000601">
    <property type="protein sequence ID" value="KGG50074.1"/>
    <property type="molecule type" value="Genomic_DNA"/>
</dbReference>
<keyword evidence="2" id="KW-1185">Reference proteome</keyword>
<organism evidence="1 2">
    <name type="scientific">Mitosporidium daphniae</name>
    <dbReference type="NCBI Taxonomy" id="1485682"/>
    <lineage>
        <taxon>Eukaryota</taxon>
        <taxon>Fungi</taxon>
        <taxon>Fungi incertae sedis</taxon>
        <taxon>Microsporidia</taxon>
        <taxon>Mitosporidium</taxon>
    </lineage>
</organism>
<dbReference type="VEuPathDB" id="MicrosporidiaDB:DI09_8p130"/>
<accession>A0A098VMN7</accession>
<protein>
    <submittedName>
        <fullName evidence="1">Uncharacterized protein</fullName>
    </submittedName>
</protein>
<evidence type="ECO:0000313" key="1">
    <source>
        <dbReference type="EMBL" id="KGG50074.1"/>
    </source>
</evidence>
<evidence type="ECO:0000313" key="2">
    <source>
        <dbReference type="Proteomes" id="UP000029725"/>
    </source>
</evidence>
<proteinExistence type="predicted"/>